<keyword evidence="3" id="KW-1185">Reference proteome</keyword>
<feature type="region of interest" description="Disordered" evidence="1">
    <location>
        <begin position="387"/>
        <end position="583"/>
    </location>
</feature>
<sequence>VLSDAGSVCDLFDRTEMQKYLKALEKEEGSDDEASTEEDEQALHSTAKEESDGDGEDAWFAKKGSKATKKGGGEEGGVNNAVLKLVDLAKQRGAKREGEDRTREVDAAIGAYELEEAAAADQAKRHPPDKANGTTRKTTSGSTAGKGDSDGELDGEGGAVQPPMWDMKTFDGYLMPLEVPDCSAEGDADIFWDHPGRAFGKVCEDATELPRMDLPKVPGEIVGGNGQLNLSAEDIPGQKLSAEEEAEFKSLIGSLQTAMAMEDYEGCELCILVIRDAMTTFNKKRKKIIKQLTKAATSKGLGKKVLMKIPLRDSKPMTLASQKAGIGNQEGVNQKAPIGNQEGQGGNARPGEYNTLEELKVKHAAIAKKEAQKAKKMIVSCPECGTGFGASKGHWQHKKDRKQGRNSTRSLDRSGDSPDSGGGESKKRRSKGRKSLGGGRKSVGGGTHQKNHRNPDSSESGLSDSEGSSSDSGSDPGNSSGFGSDSYSEDSSDLGSAAGPGADSDAGACKSADDDAHLSPLPGDNDPLSPGSRAALDYSSSGNFLNPFGAAASAPDVRRRRQGPNSPSADIKGSLSGPSSGCN</sequence>
<protein>
    <submittedName>
        <fullName evidence="2">Uncharacterized protein</fullName>
    </submittedName>
</protein>
<name>A0A813FZG2_POLGL</name>
<feature type="region of interest" description="Disordered" evidence="1">
    <location>
        <begin position="24"/>
        <end position="83"/>
    </location>
</feature>
<dbReference type="Proteomes" id="UP000654075">
    <property type="component" value="Unassembled WGS sequence"/>
</dbReference>
<gene>
    <name evidence="2" type="ORF">PGLA1383_LOCUS37019</name>
</gene>
<evidence type="ECO:0000256" key="1">
    <source>
        <dbReference type="SAM" id="MobiDB-lite"/>
    </source>
</evidence>
<accession>A0A813FZG2</accession>
<comment type="caution">
    <text evidence="2">The sequence shown here is derived from an EMBL/GenBank/DDBJ whole genome shotgun (WGS) entry which is preliminary data.</text>
</comment>
<evidence type="ECO:0000313" key="3">
    <source>
        <dbReference type="Proteomes" id="UP000654075"/>
    </source>
</evidence>
<feature type="non-terminal residue" evidence="2">
    <location>
        <position position="1"/>
    </location>
</feature>
<feature type="region of interest" description="Disordered" evidence="1">
    <location>
        <begin position="117"/>
        <end position="163"/>
    </location>
</feature>
<feature type="non-terminal residue" evidence="2">
    <location>
        <position position="583"/>
    </location>
</feature>
<proteinExistence type="predicted"/>
<feature type="compositionally biased region" description="Gly residues" evidence="1">
    <location>
        <begin position="435"/>
        <end position="447"/>
    </location>
</feature>
<feature type="compositionally biased region" description="Low complexity" evidence="1">
    <location>
        <begin position="457"/>
        <end position="486"/>
    </location>
</feature>
<feature type="compositionally biased region" description="Basic residues" evidence="1">
    <location>
        <begin position="394"/>
        <end position="404"/>
    </location>
</feature>
<feature type="compositionally biased region" description="Polar residues" evidence="1">
    <location>
        <begin position="132"/>
        <end position="143"/>
    </location>
</feature>
<evidence type="ECO:0000313" key="2">
    <source>
        <dbReference type="EMBL" id="CAE8619430.1"/>
    </source>
</evidence>
<feature type="compositionally biased region" description="Acidic residues" evidence="1">
    <location>
        <begin position="28"/>
        <end position="40"/>
    </location>
</feature>
<reference evidence="2" key="1">
    <citation type="submission" date="2021-02" db="EMBL/GenBank/DDBJ databases">
        <authorList>
            <person name="Dougan E. K."/>
            <person name="Rhodes N."/>
            <person name="Thang M."/>
            <person name="Chan C."/>
        </authorList>
    </citation>
    <scope>NUCLEOTIDE SEQUENCE</scope>
</reference>
<feature type="region of interest" description="Disordered" evidence="1">
    <location>
        <begin position="326"/>
        <end position="352"/>
    </location>
</feature>
<dbReference type="AlphaFoldDB" id="A0A813FZG2"/>
<dbReference type="EMBL" id="CAJNNV010027052">
    <property type="protein sequence ID" value="CAE8619430.1"/>
    <property type="molecule type" value="Genomic_DNA"/>
</dbReference>
<organism evidence="2 3">
    <name type="scientific">Polarella glacialis</name>
    <name type="common">Dinoflagellate</name>
    <dbReference type="NCBI Taxonomy" id="89957"/>
    <lineage>
        <taxon>Eukaryota</taxon>
        <taxon>Sar</taxon>
        <taxon>Alveolata</taxon>
        <taxon>Dinophyceae</taxon>
        <taxon>Suessiales</taxon>
        <taxon>Suessiaceae</taxon>
        <taxon>Polarella</taxon>
    </lineage>
</organism>
<feature type="compositionally biased region" description="Low complexity" evidence="1">
    <location>
        <begin position="493"/>
        <end position="508"/>
    </location>
</feature>